<protein>
    <recommendedName>
        <fullName evidence="2">DUF6533 domain-containing protein</fullName>
    </recommendedName>
</protein>
<evidence type="ECO:0000256" key="1">
    <source>
        <dbReference type="SAM" id="Phobius"/>
    </source>
</evidence>
<name>A0A9P7RM67_9AGAR</name>
<dbReference type="EMBL" id="CM032191">
    <property type="protein sequence ID" value="KAG7085761.1"/>
    <property type="molecule type" value="Genomic_DNA"/>
</dbReference>
<gene>
    <name evidence="3" type="ORF">E1B28_003302</name>
</gene>
<organism evidence="3 4">
    <name type="scientific">Marasmius oreades</name>
    <name type="common">fairy-ring Marasmius</name>
    <dbReference type="NCBI Taxonomy" id="181124"/>
    <lineage>
        <taxon>Eukaryota</taxon>
        <taxon>Fungi</taxon>
        <taxon>Dikarya</taxon>
        <taxon>Basidiomycota</taxon>
        <taxon>Agaricomycotina</taxon>
        <taxon>Agaricomycetes</taxon>
        <taxon>Agaricomycetidae</taxon>
        <taxon>Agaricales</taxon>
        <taxon>Marasmiineae</taxon>
        <taxon>Marasmiaceae</taxon>
        <taxon>Marasmius</taxon>
    </lineage>
</organism>
<feature type="transmembrane region" description="Helical" evidence="1">
    <location>
        <begin position="102"/>
        <end position="120"/>
    </location>
</feature>
<evidence type="ECO:0000259" key="2">
    <source>
        <dbReference type="Pfam" id="PF20151"/>
    </source>
</evidence>
<feature type="transmembrane region" description="Helical" evidence="1">
    <location>
        <begin position="219"/>
        <end position="239"/>
    </location>
</feature>
<sequence length="320" mass="36067">MTPETPQITNSVLGLQSRADWHHTSVPFKLVPANFVVSATLLVYDYLCTLEQELAYVWSRPWSLGSIMFLFNRYLPFVDTFLYLGMRFGPLSAQQCLHTTNATLWLMYIGVVLSELILMLRTYALWERSRRILLVLSLTVLLLLIPGTVIVYKETRTFRFEESSTTIGCKPNATSNIGFVAYVLLLVNETIVVGLTIVKGYQHLHRTNSQWVLQMYQDGILFYIYLLTLSIGNILSTLVNPGMGPWLVSLQRILHSLLANRVFFVMFSGQSVPITQRTLPFSTTSSAPICSADLVENETQVELGKPSRVDSSGALVDLSR</sequence>
<comment type="caution">
    <text evidence="3">The sequence shown here is derived from an EMBL/GenBank/DDBJ whole genome shotgun (WGS) entry which is preliminary data.</text>
</comment>
<feature type="transmembrane region" description="Helical" evidence="1">
    <location>
        <begin position="62"/>
        <end position="82"/>
    </location>
</feature>
<dbReference type="KEGG" id="more:E1B28_003302"/>
<accession>A0A9P7RM67</accession>
<dbReference type="Pfam" id="PF20151">
    <property type="entry name" value="DUF6533"/>
    <property type="match status" value="1"/>
</dbReference>
<keyword evidence="1" id="KW-0472">Membrane</keyword>
<feature type="transmembrane region" description="Helical" evidence="1">
    <location>
        <begin position="179"/>
        <end position="198"/>
    </location>
</feature>
<dbReference type="AlphaFoldDB" id="A0A9P7RM67"/>
<dbReference type="GeneID" id="66072378"/>
<evidence type="ECO:0000313" key="4">
    <source>
        <dbReference type="Proteomes" id="UP001049176"/>
    </source>
</evidence>
<keyword evidence="1" id="KW-0812">Transmembrane</keyword>
<dbReference type="OrthoDB" id="3341843at2759"/>
<dbReference type="Proteomes" id="UP001049176">
    <property type="component" value="Chromosome 11"/>
</dbReference>
<dbReference type="RefSeq" id="XP_043002232.1">
    <property type="nucleotide sequence ID" value="XM_043160276.1"/>
</dbReference>
<feature type="transmembrane region" description="Helical" evidence="1">
    <location>
        <begin position="132"/>
        <end position="152"/>
    </location>
</feature>
<dbReference type="InterPro" id="IPR045340">
    <property type="entry name" value="DUF6533"/>
</dbReference>
<keyword evidence="1" id="KW-1133">Transmembrane helix</keyword>
<keyword evidence="4" id="KW-1185">Reference proteome</keyword>
<reference evidence="3" key="1">
    <citation type="journal article" date="2021" name="Genome Biol. Evol.">
        <title>The assembled and annotated genome of the fairy-ring fungus Marasmius oreades.</title>
        <authorList>
            <person name="Hiltunen M."/>
            <person name="Ament-Velasquez S.L."/>
            <person name="Johannesson H."/>
        </authorList>
    </citation>
    <scope>NUCLEOTIDE SEQUENCE</scope>
    <source>
        <strain evidence="3">03SP1</strain>
    </source>
</reference>
<proteinExistence type="predicted"/>
<evidence type="ECO:0000313" key="3">
    <source>
        <dbReference type="EMBL" id="KAG7085761.1"/>
    </source>
</evidence>
<feature type="domain" description="DUF6533" evidence="2">
    <location>
        <begin position="36"/>
        <end position="78"/>
    </location>
</feature>